<name>A0A9X3YP67_9GAMM</name>
<evidence type="ECO:0000313" key="3">
    <source>
        <dbReference type="Proteomes" id="UP001139971"/>
    </source>
</evidence>
<keyword evidence="1" id="KW-0732">Signal</keyword>
<organism evidence="2 3">
    <name type="scientific">Tahibacter soli</name>
    <dbReference type="NCBI Taxonomy" id="2983605"/>
    <lineage>
        <taxon>Bacteria</taxon>
        <taxon>Pseudomonadati</taxon>
        <taxon>Pseudomonadota</taxon>
        <taxon>Gammaproteobacteria</taxon>
        <taxon>Lysobacterales</taxon>
        <taxon>Rhodanobacteraceae</taxon>
        <taxon>Tahibacter</taxon>
    </lineage>
</organism>
<gene>
    <name evidence="2" type="ORF">OD750_017440</name>
</gene>
<reference evidence="2" key="1">
    <citation type="submission" date="2023-02" db="EMBL/GenBank/DDBJ databases">
        <title>Tahibacter soli sp. nov. isolated from soil.</title>
        <authorList>
            <person name="Baek J.H."/>
            <person name="Lee J.K."/>
            <person name="Choi D.G."/>
            <person name="Jeon C.O."/>
        </authorList>
    </citation>
    <scope>NUCLEOTIDE SEQUENCE</scope>
    <source>
        <strain evidence="2">BL</strain>
    </source>
</reference>
<comment type="caution">
    <text evidence="2">The sequence shown here is derived from an EMBL/GenBank/DDBJ whole genome shotgun (WGS) entry which is preliminary data.</text>
</comment>
<proteinExistence type="predicted"/>
<accession>A0A9X3YP67</accession>
<keyword evidence="3" id="KW-1185">Reference proteome</keyword>
<protein>
    <submittedName>
        <fullName evidence="2">Uncharacterized protein</fullName>
    </submittedName>
</protein>
<evidence type="ECO:0000256" key="1">
    <source>
        <dbReference type="SAM" id="SignalP"/>
    </source>
</evidence>
<dbReference type="Proteomes" id="UP001139971">
    <property type="component" value="Unassembled WGS sequence"/>
</dbReference>
<sequence>MNLLISLPMSLMGFLAMAGALAGNAPPPKPATKQEAHRTASPRAVAFAAVAAPAIAAE</sequence>
<dbReference type="RefSeq" id="WP_263541969.1">
    <property type="nucleotide sequence ID" value="NZ_JAOVZO020000018.1"/>
</dbReference>
<feature type="chain" id="PRO_5040937143" evidence="1">
    <location>
        <begin position="23"/>
        <end position="58"/>
    </location>
</feature>
<feature type="signal peptide" evidence="1">
    <location>
        <begin position="1"/>
        <end position="22"/>
    </location>
</feature>
<evidence type="ECO:0000313" key="2">
    <source>
        <dbReference type="EMBL" id="MDC8014333.1"/>
    </source>
</evidence>
<dbReference type="EMBL" id="JAOVZO020000018">
    <property type="protein sequence ID" value="MDC8014333.1"/>
    <property type="molecule type" value="Genomic_DNA"/>
</dbReference>
<dbReference type="AlphaFoldDB" id="A0A9X3YP67"/>